<dbReference type="GO" id="GO:0016020">
    <property type="term" value="C:membrane"/>
    <property type="evidence" value="ECO:0007669"/>
    <property type="project" value="InterPro"/>
</dbReference>
<dbReference type="EC" id="2.7.13.3" evidence="2"/>
<organism evidence="12 13">
    <name type="scientific">Frankia nepalensis</name>
    <dbReference type="NCBI Taxonomy" id="1836974"/>
    <lineage>
        <taxon>Bacteria</taxon>
        <taxon>Bacillati</taxon>
        <taxon>Actinomycetota</taxon>
        <taxon>Actinomycetes</taxon>
        <taxon>Frankiales</taxon>
        <taxon>Frankiaceae</taxon>
        <taxon>Frankia</taxon>
    </lineage>
</organism>
<dbReference type="Pfam" id="PF07730">
    <property type="entry name" value="HisKA_3"/>
    <property type="match status" value="1"/>
</dbReference>
<dbReference type="GO" id="GO:0005524">
    <property type="term" value="F:ATP binding"/>
    <property type="evidence" value="ECO:0007669"/>
    <property type="project" value="UniProtKB-KW"/>
</dbReference>
<dbReference type="Gene3D" id="1.20.5.1930">
    <property type="match status" value="1"/>
</dbReference>
<evidence type="ECO:0000256" key="2">
    <source>
        <dbReference type="ARBA" id="ARBA00012438"/>
    </source>
</evidence>
<feature type="transmembrane region" description="Helical" evidence="10">
    <location>
        <begin position="181"/>
        <end position="199"/>
    </location>
</feature>
<reference evidence="12" key="1">
    <citation type="submission" date="2020-12" db="EMBL/GenBank/DDBJ databases">
        <title>Genomic characterization of non-nitrogen-fixing Frankia strains.</title>
        <authorList>
            <person name="Carlos-Shanley C."/>
            <person name="Guerra T."/>
            <person name="Hahn D."/>
        </authorList>
    </citation>
    <scope>NUCLEOTIDE SEQUENCE</scope>
    <source>
        <strain evidence="12">CN6</strain>
    </source>
</reference>
<feature type="transmembrane region" description="Helical" evidence="10">
    <location>
        <begin position="46"/>
        <end position="65"/>
    </location>
</feature>
<keyword evidence="7" id="KW-0067">ATP-binding</keyword>
<dbReference type="EMBL" id="JAEACQ010000196">
    <property type="protein sequence ID" value="MBL7628869.1"/>
    <property type="molecule type" value="Genomic_DNA"/>
</dbReference>
<evidence type="ECO:0000313" key="13">
    <source>
        <dbReference type="Proteomes" id="UP000604475"/>
    </source>
</evidence>
<evidence type="ECO:0000256" key="5">
    <source>
        <dbReference type="ARBA" id="ARBA00022741"/>
    </source>
</evidence>
<keyword evidence="3" id="KW-0597">Phosphoprotein</keyword>
<dbReference type="PANTHER" id="PTHR24421">
    <property type="entry name" value="NITRATE/NITRITE SENSOR PROTEIN NARX-RELATED"/>
    <property type="match status" value="1"/>
</dbReference>
<evidence type="ECO:0000259" key="11">
    <source>
        <dbReference type="Pfam" id="PF07730"/>
    </source>
</evidence>
<keyword evidence="10" id="KW-0812">Transmembrane</keyword>
<evidence type="ECO:0000256" key="1">
    <source>
        <dbReference type="ARBA" id="ARBA00000085"/>
    </source>
</evidence>
<comment type="caution">
    <text evidence="12">The sequence shown here is derived from an EMBL/GenBank/DDBJ whole genome shotgun (WGS) entry which is preliminary data.</text>
</comment>
<dbReference type="InterPro" id="IPR011712">
    <property type="entry name" value="Sig_transdc_His_kin_sub3_dim/P"/>
</dbReference>
<feature type="transmembrane region" description="Helical" evidence="10">
    <location>
        <begin position="96"/>
        <end position="119"/>
    </location>
</feature>
<dbReference type="GO" id="GO:0046983">
    <property type="term" value="F:protein dimerization activity"/>
    <property type="evidence" value="ECO:0007669"/>
    <property type="project" value="InterPro"/>
</dbReference>
<dbReference type="GO" id="GO:0000155">
    <property type="term" value="F:phosphorelay sensor kinase activity"/>
    <property type="evidence" value="ECO:0007669"/>
    <property type="project" value="InterPro"/>
</dbReference>
<keyword evidence="9" id="KW-0175">Coiled coil</keyword>
<evidence type="ECO:0000256" key="4">
    <source>
        <dbReference type="ARBA" id="ARBA00022679"/>
    </source>
</evidence>
<sequence length="609" mass="64536">MSSRDTRLAASASRLRLLTVVLVTTAGAGGAALSAGWPYWRGHPASGVLHVSAVVSLMVAGVLLVTRPNTRACGLLALLAGLTRMVHWLSTWNVGVLPLLSGFGHAAHWLALGAALLLYPAGRSRSHGEALWISLAAVDLLGGNVVLVLTARPEWHGFDPAVVWPDIGTVDRDAYEITLDVLLVTDVLTALSFTALAVFRIRSLRGLDQDLGRPVLITACLVGLVGALAHPDLFGTEDAAGVPDSVAAANSVAPHNTVTALVPIALAVVVVRRRLVLATLADHLHRATRPATVEDVEASLRHVLRDDALRLYHLDTASTDLVDPVGQGGALDAARPVAIGAERWLLEVSAPLGGITALVDAEPGMREYRALVEAAVTAGLLALENARLRSRLRAQTGRLADARREITDVETRERVRIERELHDGLQQQLIALDMIAGMIQRIAVDPARERALAEIRRRLQAAGREVREIARGLHPVALDSGGLRSALEHQARHLRLPATLWVCAQRFSPGTEHAMYAVLAAALTTAASRTVRGPVQVAVWVAGSTLIGEVSEVVDAGRGLAPASGHETGYDQLAAVADQVRALGGSVSSARSESERPVVHRTTVILPCA</sequence>
<dbReference type="InterPro" id="IPR050482">
    <property type="entry name" value="Sensor_HK_TwoCompSys"/>
</dbReference>
<keyword evidence="5" id="KW-0547">Nucleotide-binding</keyword>
<protein>
    <recommendedName>
        <fullName evidence="2">histidine kinase</fullName>
        <ecNumber evidence="2">2.7.13.3</ecNumber>
    </recommendedName>
</protein>
<evidence type="ECO:0000313" key="12">
    <source>
        <dbReference type="EMBL" id="MBL7628869.1"/>
    </source>
</evidence>
<feature type="transmembrane region" description="Helical" evidence="10">
    <location>
        <begin position="211"/>
        <end position="231"/>
    </location>
</feature>
<dbReference type="AlphaFoldDB" id="A0A937RK91"/>
<keyword evidence="6" id="KW-0418">Kinase</keyword>
<evidence type="ECO:0000256" key="3">
    <source>
        <dbReference type="ARBA" id="ARBA00022553"/>
    </source>
</evidence>
<dbReference type="PANTHER" id="PTHR24421:SF10">
    <property type="entry name" value="NITRATE_NITRITE SENSOR PROTEIN NARQ"/>
    <property type="match status" value="1"/>
</dbReference>
<keyword evidence="13" id="KW-1185">Reference proteome</keyword>
<evidence type="ECO:0000256" key="8">
    <source>
        <dbReference type="ARBA" id="ARBA00023012"/>
    </source>
</evidence>
<evidence type="ECO:0000256" key="9">
    <source>
        <dbReference type="SAM" id="Coils"/>
    </source>
</evidence>
<evidence type="ECO:0000256" key="7">
    <source>
        <dbReference type="ARBA" id="ARBA00022840"/>
    </source>
</evidence>
<gene>
    <name evidence="12" type="ORF">I7412_17230</name>
</gene>
<feature type="transmembrane region" description="Helical" evidence="10">
    <location>
        <begin position="131"/>
        <end position="151"/>
    </location>
</feature>
<comment type="catalytic activity">
    <reaction evidence="1">
        <text>ATP + protein L-histidine = ADP + protein N-phospho-L-histidine.</text>
        <dbReference type="EC" id="2.7.13.3"/>
    </reaction>
</comment>
<evidence type="ECO:0000256" key="6">
    <source>
        <dbReference type="ARBA" id="ARBA00022777"/>
    </source>
</evidence>
<keyword evidence="10" id="KW-0472">Membrane</keyword>
<accession>A0A937RK91</accession>
<name>A0A937RK91_9ACTN</name>
<feature type="coiled-coil region" evidence="9">
    <location>
        <begin position="385"/>
        <end position="412"/>
    </location>
</feature>
<keyword evidence="8" id="KW-0902">Two-component regulatory system</keyword>
<dbReference type="InterPro" id="IPR036890">
    <property type="entry name" value="HATPase_C_sf"/>
</dbReference>
<keyword evidence="10" id="KW-1133">Transmembrane helix</keyword>
<proteinExistence type="predicted"/>
<dbReference type="Proteomes" id="UP000604475">
    <property type="component" value="Unassembled WGS sequence"/>
</dbReference>
<evidence type="ECO:0000256" key="10">
    <source>
        <dbReference type="SAM" id="Phobius"/>
    </source>
</evidence>
<keyword evidence="4" id="KW-0808">Transferase</keyword>
<feature type="domain" description="Signal transduction histidine kinase subgroup 3 dimerisation and phosphoacceptor" evidence="11">
    <location>
        <begin position="413"/>
        <end position="478"/>
    </location>
</feature>
<feature type="transmembrane region" description="Helical" evidence="10">
    <location>
        <begin position="72"/>
        <end position="90"/>
    </location>
</feature>
<dbReference type="RefSeq" id="WP_202999240.1">
    <property type="nucleotide sequence ID" value="NZ_JADWYU010000196.1"/>
</dbReference>
<dbReference type="Gene3D" id="3.30.565.10">
    <property type="entry name" value="Histidine kinase-like ATPase, C-terminal domain"/>
    <property type="match status" value="1"/>
</dbReference>